<dbReference type="SUPFAM" id="SSF52540">
    <property type="entry name" value="P-loop containing nucleoside triphosphate hydrolases"/>
    <property type="match status" value="1"/>
</dbReference>
<proteinExistence type="predicted"/>
<evidence type="ECO:0000256" key="1">
    <source>
        <dbReference type="ARBA" id="ARBA00004323"/>
    </source>
</evidence>
<keyword evidence="4" id="KW-1133">Transmembrane helix</keyword>
<keyword evidence="7" id="KW-0325">Glycoprotein</keyword>
<dbReference type="GO" id="GO:0016020">
    <property type="term" value="C:membrane"/>
    <property type="evidence" value="ECO:0007669"/>
    <property type="project" value="InterPro"/>
</dbReference>
<sequence length="234" mass="27625">MISHIHKCVFVHIPKCAGTSIEKKLGHFQQYNGRGRQDHRTYRMMQPLASNLPICLSNKENTKEVVKTIRHKLKPHKNPYNNLSVTKRQLAEYFKFTVVRNPWDRAFSWYMNVIRDPEHQKNYGIPSELTFEQFMQQNVGKGYLKSQLFWLQDYHGNIQMDFVAKFETLEPDFMHISKVLKLDTHDLPQETHGSTKNQDLIMSKVAKNIIDTYYAKEIQLFGYNFNEHSSLTVE</sequence>
<dbReference type="InterPro" id="IPR005331">
    <property type="entry name" value="Sulfotransferase"/>
</dbReference>
<keyword evidence="3" id="KW-0812">Transmembrane</keyword>
<dbReference type="Pfam" id="PF03567">
    <property type="entry name" value="Sulfotransfer_2"/>
    <property type="match status" value="1"/>
</dbReference>
<name>A0AA37WK17_9ALTE</name>
<dbReference type="InterPro" id="IPR018011">
    <property type="entry name" value="Carb_sulfotrans_8-10"/>
</dbReference>
<dbReference type="RefSeq" id="WP_284219307.1">
    <property type="nucleotide sequence ID" value="NZ_BSOT01000019.1"/>
</dbReference>
<dbReference type="EMBL" id="BSOT01000019">
    <property type="protein sequence ID" value="GLR72887.1"/>
    <property type="molecule type" value="Genomic_DNA"/>
</dbReference>
<evidence type="ECO:0000256" key="5">
    <source>
        <dbReference type="ARBA" id="ARBA00023034"/>
    </source>
</evidence>
<evidence type="ECO:0008006" key="10">
    <source>
        <dbReference type="Google" id="ProtNLM"/>
    </source>
</evidence>
<dbReference type="Gene3D" id="3.40.50.300">
    <property type="entry name" value="P-loop containing nucleotide triphosphate hydrolases"/>
    <property type="match status" value="1"/>
</dbReference>
<evidence type="ECO:0000256" key="2">
    <source>
        <dbReference type="ARBA" id="ARBA00022679"/>
    </source>
</evidence>
<evidence type="ECO:0000256" key="6">
    <source>
        <dbReference type="ARBA" id="ARBA00023136"/>
    </source>
</evidence>
<keyword evidence="2" id="KW-0808">Transferase</keyword>
<reference evidence="8" key="2">
    <citation type="submission" date="2023-01" db="EMBL/GenBank/DDBJ databases">
        <title>Draft genome sequence of Agaribacter marinus strain NBRC 110023.</title>
        <authorList>
            <person name="Sun Q."/>
            <person name="Mori K."/>
        </authorList>
    </citation>
    <scope>NUCLEOTIDE SEQUENCE</scope>
    <source>
        <strain evidence="8">NBRC 110023</strain>
    </source>
</reference>
<comment type="caution">
    <text evidence="8">The sequence shown here is derived from an EMBL/GenBank/DDBJ whole genome shotgun (WGS) entry which is preliminary data.</text>
</comment>
<protein>
    <recommendedName>
        <fullName evidence="10">Sulfotransferase family protein</fullName>
    </recommendedName>
</protein>
<dbReference type="GO" id="GO:0016051">
    <property type="term" value="P:carbohydrate biosynthetic process"/>
    <property type="evidence" value="ECO:0007669"/>
    <property type="project" value="InterPro"/>
</dbReference>
<dbReference type="Proteomes" id="UP001156601">
    <property type="component" value="Unassembled WGS sequence"/>
</dbReference>
<dbReference type="PANTHER" id="PTHR12137:SF54">
    <property type="entry name" value="CARBOHYDRATE SULFOTRANSFERASE"/>
    <property type="match status" value="1"/>
</dbReference>
<organism evidence="8 9">
    <name type="scientific">Agaribacter marinus</name>
    <dbReference type="NCBI Taxonomy" id="1431249"/>
    <lineage>
        <taxon>Bacteria</taxon>
        <taxon>Pseudomonadati</taxon>
        <taxon>Pseudomonadota</taxon>
        <taxon>Gammaproteobacteria</taxon>
        <taxon>Alteromonadales</taxon>
        <taxon>Alteromonadaceae</taxon>
        <taxon>Agaribacter</taxon>
    </lineage>
</organism>
<keyword evidence="6" id="KW-0472">Membrane</keyword>
<keyword evidence="5" id="KW-0333">Golgi apparatus</keyword>
<evidence type="ECO:0000256" key="7">
    <source>
        <dbReference type="ARBA" id="ARBA00023180"/>
    </source>
</evidence>
<evidence type="ECO:0000256" key="3">
    <source>
        <dbReference type="ARBA" id="ARBA00022692"/>
    </source>
</evidence>
<evidence type="ECO:0000313" key="9">
    <source>
        <dbReference type="Proteomes" id="UP001156601"/>
    </source>
</evidence>
<reference evidence="8" key="1">
    <citation type="journal article" date="2014" name="Int. J. Syst. Evol. Microbiol.">
        <title>Complete genome sequence of Corynebacterium casei LMG S-19264T (=DSM 44701T), isolated from a smear-ripened cheese.</title>
        <authorList>
            <consortium name="US DOE Joint Genome Institute (JGI-PGF)"/>
            <person name="Walter F."/>
            <person name="Albersmeier A."/>
            <person name="Kalinowski J."/>
            <person name="Ruckert C."/>
        </authorList>
    </citation>
    <scope>NUCLEOTIDE SEQUENCE</scope>
    <source>
        <strain evidence="8">NBRC 110023</strain>
    </source>
</reference>
<comment type="subcellular location">
    <subcellularLocation>
        <location evidence="1">Golgi apparatus membrane</location>
        <topology evidence="1">Single-pass type II membrane protein</topology>
    </subcellularLocation>
</comment>
<gene>
    <name evidence="8" type="ORF">GCM10007852_37950</name>
</gene>
<dbReference type="InterPro" id="IPR027417">
    <property type="entry name" value="P-loop_NTPase"/>
</dbReference>
<evidence type="ECO:0000313" key="8">
    <source>
        <dbReference type="EMBL" id="GLR72887.1"/>
    </source>
</evidence>
<evidence type="ECO:0000256" key="4">
    <source>
        <dbReference type="ARBA" id="ARBA00022989"/>
    </source>
</evidence>
<dbReference type="GO" id="GO:0008146">
    <property type="term" value="F:sulfotransferase activity"/>
    <property type="evidence" value="ECO:0007669"/>
    <property type="project" value="InterPro"/>
</dbReference>
<dbReference type="AlphaFoldDB" id="A0AA37WK17"/>
<keyword evidence="9" id="KW-1185">Reference proteome</keyword>
<accession>A0AA37WK17</accession>
<dbReference type="PANTHER" id="PTHR12137">
    <property type="entry name" value="CARBOHYDRATE SULFOTRANSFERASE"/>
    <property type="match status" value="1"/>
</dbReference>